<dbReference type="AlphaFoldDB" id="A0A420HUK4"/>
<sequence length="131" mass="15490">MKSFYIEDTEIILLKPGELGATRALIKSAIDFLLAKGSTPGEPPEKKWFSTWLKTRKYDLRIHEIKTKPIVQECLESHFSVDIKEWFIGYRNWIRIRKIRKPKRVWNMDETRESIECPLAEKHSNSDLSEL</sequence>
<keyword evidence="2" id="KW-1185">Reference proteome</keyword>
<protein>
    <submittedName>
        <fullName evidence="1">Putative multidrug resistance protein fnx1</fullName>
    </submittedName>
</protein>
<organism evidence="1 2">
    <name type="scientific">Erysiphe neolycopersici</name>
    <dbReference type="NCBI Taxonomy" id="212602"/>
    <lineage>
        <taxon>Eukaryota</taxon>
        <taxon>Fungi</taxon>
        <taxon>Dikarya</taxon>
        <taxon>Ascomycota</taxon>
        <taxon>Pezizomycotina</taxon>
        <taxon>Leotiomycetes</taxon>
        <taxon>Erysiphales</taxon>
        <taxon>Erysiphaceae</taxon>
        <taxon>Erysiphe</taxon>
    </lineage>
</organism>
<evidence type="ECO:0000313" key="2">
    <source>
        <dbReference type="Proteomes" id="UP000286134"/>
    </source>
</evidence>
<accession>A0A420HUK4</accession>
<dbReference type="Proteomes" id="UP000286134">
    <property type="component" value="Unassembled WGS sequence"/>
</dbReference>
<proteinExistence type="predicted"/>
<dbReference type="EMBL" id="MCFK01004499">
    <property type="protein sequence ID" value="RKF61115.1"/>
    <property type="molecule type" value="Genomic_DNA"/>
</dbReference>
<reference evidence="1 2" key="1">
    <citation type="journal article" date="2018" name="BMC Genomics">
        <title>Comparative genome analyses reveal sequence features reflecting distinct modes of host-adaptation between dicot and monocot powdery mildew.</title>
        <authorList>
            <person name="Wu Y."/>
            <person name="Ma X."/>
            <person name="Pan Z."/>
            <person name="Kale S.D."/>
            <person name="Song Y."/>
            <person name="King H."/>
            <person name="Zhang Q."/>
            <person name="Presley C."/>
            <person name="Deng X."/>
            <person name="Wei C.I."/>
            <person name="Xiao S."/>
        </authorList>
    </citation>
    <scope>NUCLEOTIDE SEQUENCE [LARGE SCALE GENOMIC DNA]</scope>
    <source>
        <strain evidence="1">UMSG2</strain>
    </source>
</reference>
<gene>
    <name evidence="1" type="ORF">OnM2_044061b</name>
</gene>
<comment type="caution">
    <text evidence="1">The sequence shown here is derived from an EMBL/GenBank/DDBJ whole genome shotgun (WGS) entry which is preliminary data.</text>
</comment>
<name>A0A420HUK4_9PEZI</name>
<evidence type="ECO:0000313" key="1">
    <source>
        <dbReference type="EMBL" id="RKF61115.1"/>
    </source>
</evidence>